<name>A0ABR2VRE5_9FUNG</name>
<dbReference type="InterPro" id="IPR016024">
    <property type="entry name" value="ARM-type_fold"/>
</dbReference>
<organism evidence="1 2">
    <name type="scientific">Basidiobolus ranarum</name>
    <dbReference type="NCBI Taxonomy" id="34480"/>
    <lineage>
        <taxon>Eukaryota</taxon>
        <taxon>Fungi</taxon>
        <taxon>Fungi incertae sedis</taxon>
        <taxon>Zoopagomycota</taxon>
        <taxon>Entomophthoromycotina</taxon>
        <taxon>Basidiobolomycetes</taxon>
        <taxon>Basidiobolales</taxon>
        <taxon>Basidiobolaceae</taxon>
        <taxon>Basidiobolus</taxon>
    </lineage>
</organism>
<dbReference type="Proteomes" id="UP001479436">
    <property type="component" value="Unassembled WGS sequence"/>
</dbReference>
<gene>
    <name evidence="1" type="ORF">K7432_013493</name>
</gene>
<reference evidence="1 2" key="1">
    <citation type="submission" date="2023-04" db="EMBL/GenBank/DDBJ databases">
        <title>Genome of Basidiobolus ranarum AG-B5.</title>
        <authorList>
            <person name="Stajich J.E."/>
            <person name="Carter-House D."/>
            <person name="Gryganskyi A."/>
        </authorList>
    </citation>
    <scope>NUCLEOTIDE SEQUENCE [LARGE SCALE GENOMIC DNA]</scope>
    <source>
        <strain evidence="1 2">AG-B5</strain>
    </source>
</reference>
<dbReference type="EMBL" id="JASJQH010008219">
    <property type="protein sequence ID" value="KAK9694246.1"/>
    <property type="molecule type" value="Genomic_DNA"/>
</dbReference>
<proteinExistence type="predicted"/>
<evidence type="ECO:0000313" key="1">
    <source>
        <dbReference type="EMBL" id="KAK9694246.1"/>
    </source>
</evidence>
<keyword evidence="2" id="KW-1185">Reference proteome</keyword>
<evidence type="ECO:0000313" key="2">
    <source>
        <dbReference type="Proteomes" id="UP001479436"/>
    </source>
</evidence>
<sequence>MSNDNSVENTVLTDKSQNSNNFEFDENTLVAAASSVEKQELILLQWLATVEKELENISEVYLKSIQDELVKQLMRFFTYPSPKLKRPLRQVLGRCLVFIYSKGDTSHLIDTLNTLNGVTNSGKSSVDKLTRIAAIHCTGTLFESCGHKIGSYFVDTTAGLLKIIKSTSEQYAGSIKVEAIRAIAKVIRGCGKNTPDQSLKEIVKYMKSGLCDKNFANRIACAECLREVASQTTYLLPSIANDLDVLLLQIFKAFESSNYDVRREVASLVAVITATTQSPVMATASAKISIRMAKSVSFPSQSNSPTSEAGSKRDENGVFSIEETLSALSSCFSKIVTRESRVGIIETYAELFLSLGPSFIEVNYAAISRHILAELVGKNLTGTKLDILCVQEWCSFLLRDIIGKRLLSEQGQVLAIRELMNTWIKSWESNGPSKFILRCVLNEVNGLILDLGGVASSVQV</sequence>
<evidence type="ECO:0008006" key="3">
    <source>
        <dbReference type="Google" id="ProtNLM"/>
    </source>
</evidence>
<protein>
    <recommendedName>
        <fullName evidence="3">ARM repeat superfamily protein</fullName>
    </recommendedName>
</protein>
<dbReference type="Gene3D" id="1.25.10.10">
    <property type="entry name" value="Leucine-rich Repeat Variant"/>
    <property type="match status" value="1"/>
</dbReference>
<dbReference type="PANTHER" id="PTHR21663:SF0">
    <property type="entry name" value="HEAT REPEAT-CONTAINING PROTEIN 5B"/>
    <property type="match status" value="1"/>
</dbReference>
<dbReference type="SUPFAM" id="SSF48371">
    <property type="entry name" value="ARM repeat"/>
    <property type="match status" value="1"/>
</dbReference>
<accession>A0ABR2VRE5</accession>
<dbReference type="InterPro" id="IPR040108">
    <property type="entry name" value="Laa1/Sip1/HEATR5"/>
</dbReference>
<comment type="caution">
    <text evidence="1">The sequence shown here is derived from an EMBL/GenBank/DDBJ whole genome shotgun (WGS) entry which is preliminary data.</text>
</comment>
<dbReference type="InterPro" id="IPR011989">
    <property type="entry name" value="ARM-like"/>
</dbReference>
<dbReference type="PANTHER" id="PTHR21663">
    <property type="entry name" value="HYPOTHETICAL HEAT DOMAIN-CONTAINING"/>
    <property type="match status" value="1"/>
</dbReference>